<dbReference type="EMBL" id="MGHY01000016">
    <property type="protein sequence ID" value="OGM79427.1"/>
    <property type="molecule type" value="Genomic_DNA"/>
</dbReference>
<comment type="caution">
    <text evidence="1">The sequence shown here is derived from an EMBL/GenBank/DDBJ whole genome shotgun (WGS) entry which is preliminary data.</text>
</comment>
<name>A0A1F8CSW3_9BACT</name>
<evidence type="ECO:0000313" key="1">
    <source>
        <dbReference type="EMBL" id="OGM79427.1"/>
    </source>
</evidence>
<dbReference type="AlphaFoldDB" id="A0A1F8CSW3"/>
<gene>
    <name evidence="1" type="ORF">A2382_03050</name>
</gene>
<dbReference type="Proteomes" id="UP000178999">
    <property type="component" value="Unassembled WGS sequence"/>
</dbReference>
<reference evidence="1 2" key="1">
    <citation type="journal article" date="2016" name="Nat. Commun.">
        <title>Thousands of microbial genomes shed light on interconnected biogeochemical processes in an aquifer system.</title>
        <authorList>
            <person name="Anantharaman K."/>
            <person name="Brown C.T."/>
            <person name="Hug L.A."/>
            <person name="Sharon I."/>
            <person name="Castelle C.J."/>
            <person name="Probst A.J."/>
            <person name="Thomas B.C."/>
            <person name="Singh A."/>
            <person name="Wilkins M.J."/>
            <person name="Karaoz U."/>
            <person name="Brodie E.L."/>
            <person name="Williams K.H."/>
            <person name="Hubbard S.S."/>
            <person name="Banfield J.F."/>
        </authorList>
    </citation>
    <scope>NUCLEOTIDE SEQUENCE [LARGE SCALE GENOMIC DNA]</scope>
</reference>
<evidence type="ECO:0000313" key="2">
    <source>
        <dbReference type="Proteomes" id="UP000178999"/>
    </source>
</evidence>
<accession>A0A1F8CSW3</accession>
<dbReference type="STRING" id="1802538.A2382_03050"/>
<evidence type="ECO:0008006" key="3">
    <source>
        <dbReference type="Google" id="ProtNLM"/>
    </source>
</evidence>
<sequence>MKNSGQALLLVLLSLAVIVTISLSVVSRSISDINVTTKEEESLRAFSAAEAGVEEILVSPTFTSTDVTKTVSGTPAGEDEVEYKATISGFPDPTGEYVYPFEIASGDSATFWFMSHQDLNTLVCPTCYTGTGSLEICWGKPASSISPAVALGILYEDAQGRLQLYQEVVDSQGDSRTPGTSSNPPSLGCTISGQAFLFKKSLNLSTLGLPVGAGNAGKLKLLRVRMLYNTDQTQMIGVNTGSESLPAQGRKINSIGTAGDATRQVEVYEVYPSIPSIFDTALYSPSSIAK</sequence>
<protein>
    <recommendedName>
        <fullName evidence="3">Type 4 fimbrial biogenesis protein PilX N-terminal domain-containing protein</fullName>
    </recommendedName>
</protein>
<proteinExistence type="predicted"/>
<organism evidence="1 2">
    <name type="scientific">Candidatus Woesebacteria bacterium RIFOXYB1_FULL_38_16</name>
    <dbReference type="NCBI Taxonomy" id="1802538"/>
    <lineage>
        <taxon>Bacteria</taxon>
        <taxon>Candidatus Woeseibacteriota</taxon>
    </lineage>
</organism>